<organism evidence="2 3">
    <name type="scientific">Cyanoderma ruficeps</name>
    <name type="common">rufous-capped babbler</name>
    <dbReference type="NCBI Taxonomy" id="181631"/>
    <lineage>
        <taxon>Eukaryota</taxon>
        <taxon>Metazoa</taxon>
        <taxon>Chordata</taxon>
        <taxon>Craniata</taxon>
        <taxon>Vertebrata</taxon>
        <taxon>Euteleostomi</taxon>
        <taxon>Archelosauria</taxon>
        <taxon>Archosauria</taxon>
        <taxon>Dinosauria</taxon>
        <taxon>Saurischia</taxon>
        <taxon>Theropoda</taxon>
        <taxon>Coelurosauria</taxon>
        <taxon>Aves</taxon>
        <taxon>Neognathae</taxon>
        <taxon>Neoaves</taxon>
        <taxon>Telluraves</taxon>
        <taxon>Australaves</taxon>
        <taxon>Passeriformes</taxon>
        <taxon>Sylvioidea</taxon>
        <taxon>Timaliidae</taxon>
        <taxon>Cyanoderma</taxon>
    </lineage>
</organism>
<dbReference type="Ensembl" id="ENSCRFT00000013961.1">
    <property type="protein sequence ID" value="ENSCRFP00000013493.1"/>
    <property type="gene ID" value="ENSCRFG00000010441.1"/>
</dbReference>
<dbReference type="GO" id="GO:0031012">
    <property type="term" value="C:extracellular matrix"/>
    <property type="evidence" value="ECO:0007669"/>
    <property type="project" value="TreeGrafter"/>
</dbReference>
<evidence type="ECO:0000256" key="1">
    <source>
        <dbReference type="SAM" id="MobiDB-lite"/>
    </source>
</evidence>
<feature type="region of interest" description="Disordered" evidence="1">
    <location>
        <begin position="1"/>
        <end position="29"/>
    </location>
</feature>
<dbReference type="GO" id="GO:0030020">
    <property type="term" value="F:extracellular matrix structural constituent conferring tensile strength"/>
    <property type="evidence" value="ECO:0007669"/>
    <property type="project" value="TreeGrafter"/>
</dbReference>
<dbReference type="PANTHER" id="PTHR24023:SF1047">
    <property type="entry name" value="SCAVENGER RECEPTOR CLASS A MEMBER 3"/>
    <property type="match status" value="1"/>
</dbReference>
<sequence length="370" mass="37649">MRGGCPRGVPTSRCSPWNPAGRAGTGRTRWERGRRGVFWNFPAPAGVGTSLSRCSRFPGTSRKTGHCGTGRTEGERSPAVSPRPPGCRTAVTPGLTLSCPQGDAGSPGERGYPGEKGRAGMPGGPGKSGSMGLVGPRGPAGERGPPGSPGPAGSPGLPGPPGMMVRTGRVAVWRGRALSLRRGAVSPRLSPRVSPQGDVVNYDEVKRFIRQELNKMFDERMAYYTSRLHFPVEMVAAPGRPGPPGKDGLPGRPGPPGSPGMPGQIGREGRQGVPGMRGEPGAKGEKGEKGVGLMGDSGPPGPPGPQGPPGYGKMGPPGPVGQQGIPGIPGPPGATGQPGKTGHCSPAECLGAVPMEQPLFQPKNVKGPFG</sequence>
<evidence type="ECO:0008006" key="4">
    <source>
        <dbReference type="Google" id="ProtNLM"/>
    </source>
</evidence>
<dbReference type="PANTHER" id="PTHR24023">
    <property type="entry name" value="COLLAGEN ALPHA"/>
    <property type="match status" value="1"/>
</dbReference>
<name>A0A8C3QZ03_9PASS</name>
<feature type="compositionally biased region" description="Low complexity" evidence="1">
    <location>
        <begin position="130"/>
        <end position="145"/>
    </location>
</feature>
<feature type="region of interest" description="Disordered" evidence="1">
    <location>
        <begin position="235"/>
        <end position="370"/>
    </location>
</feature>
<dbReference type="Proteomes" id="UP000694396">
    <property type="component" value="Unplaced"/>
</dbReference>
<accession>A0A8C3QZ03</accession>
<dbReference type="InterPro" id="IPR050149">
    <property type="entry name" value="Collagen_superfamily"/>
</dbReference>
<reference evidence="2" key="2">
    <citation type="submission" date="2025-09" db="UniProtKB">
        <authorList>
            <consortium name="Ensembl"/>
        </authorList>
    </citation>
    <scope>IDENTIFICATION</scope>
</reference>
<feature type="region of interest" description="Disordered" evidence="1">
    <location>
        <begin position="52"/>
        <end position="165"/>
    </location>
</feature>
<protein>
    <recommendedName>
        <fullName evidence="4">Collagen alpha-1(XVI) chain-like</fullName>
    </recommendedName>
</protein>
<proteinExistence type="predicted"/>
<reference evidence="2" key="1">
    <citation type="submission" date="2025-08" db="UniProtKB">
        <authorList>
            <consortium name="Ensembl"/>
        </authorList>
    </citation>
    <scope>IDENTIFICATION</scope>
</reference>
<feature type="compositionally biased region" description="Basic and acidic residues" evidence="1">
    <location>
        <begin position="280"/>
        <end position="289"/>
    </location>
</feature>
<dbReference type="GO" id="GO:0030198">
    <property type="term" value="P:extracellular matrix organization"/>
    <property type="evidence" value="ECO:0007669"/>
    <property type="project" value="TreeGrafter"/>
</dbReference>
<dbReference type="Pfam" id="PF01391">
    <property type="entry name" value="Collagen"/>
    <property type="match status" value="3"/>
</dbReference>
<evidence type="ECO:0000313" key="2">
    <source>
        <dbReference type="Ensembl" id="ENSCRFP00000013493.1"/>
    </source>
</evidence>
<dbReference type="GO" id="GO:0005615">
    <property type="term" value="C:extracellular space"/>
    <property type="evidence" value="ECO:0007669"/>
    <property type="project" value="TreeGrafter"/>
</dbReference>
<feature type="compositionally biased region" description="Gly residues" evidence="1">
    <location>
        <begin position="120"/>
        <end position="129"/>
    </location>
</feature>
<feature type="compositionally biased region" description="Pro residues" evidence="1">
    <location>
        <begin position="299"/>
        <end position="308"/>
    </location>
</feature>
<keyword evidence="3" id="KW-1185">Reference proteome</keyword>
<evidence type="ECO:0000313" key="3">
    <source>
        <dbReference type="Proteomes" id="UP000694396"/>
    </source>
</evidence>
<dbReference type="AlphaFoldDB" id="A0A8C3QZ03"/>
<dbReference type="InterPro" id="IPR008160">
    <property type="entry name" value="Collagen"/>
</dbReference>